<organism evidence="3 4">
    <name type="scientific">Polyangium spumosum</name>
    <dbReference type="NCBI Taxonomy" id="889282"/>
    <lineage>
        <taxon>Bacteria</taxon>
        <taxon>Pseudomonadati</taxon>
        <taxon>Myxococcota</taxon>
        <taxon>Polyangia</taxon>
        <taxon>Polyangiales</taxon>
        <taxon>Polyangiaceae</taxon>
        <taxon>Polyangium</taxon>
    </lineage>
</organism>
<dbReference type="SUPFAM" id="SSF47413">
    <property type="entry name" value="lambda repressor-like DNA-binding domains"/>
    <property type="match status" value="1"/>
</dbReference>
<dbReference type="PANTHER" id="PTHR43236">
    <property type="entry name" value="ANTITOXIN HIGA1"/>
    <property type="match status" value="1"/>
</dbReference>
<dbReference type="SMART" id="SM00530">
    <property type="entry name" value="HTH_XRE"/>
    <property type="match status" value="1"/>
</dbReference>
<dbReference type="InterPro" id="IPR001387">
    <property type="entry name" value="Cro/C1-type_HTH"/>
</dbReference>
<keyword evidence="4" id="KW-1185">Reference proteome</keyword>
<dbReference type="Gene3D" id="1.10.260.40">
    <property type="entry name" value="lambda repressor-like DNA-binding domains"/>
    <property type="match status" value="1"/>
</dbReference>
<feature type="domain" description="HTH cro/C1-type" evidence="2">
    <location>
        <begin position="23"/>
        <end position="77"/>
    </location>
</feature>
<dbReference type="EMBL" id="WJIE01000004">
    <property type="protein sequence ID" value="MRG93488.1"/>
    <property type="molecule type" value="Genomic_DNA"/>
</dbReference>
<protein>
    <submittedName>
        <fullName evidence="3">Helix-turn-helix domain-containing protein</fullName>
    </submittedName>
</protein>
<comment type="caution">
    <text evidence="3">The sequence shown here is derived from an EMBL/GenBank/DDBJ whole genome shotgun (WGS) entry which is preliminary data.</text>
</comment>
<name>A0A6N7PNA0_9BACT</name>
<accession>A0A6N7PNA0</accession>
<gene>
    <name evidence="3" type="ORF">GF068_16445</name>
</gene>
<dbReference type="GO" id="GO:0003677">
    <property type="term" value="F:DNA binding"/>
    <property type="evidence" value="ECO:0007669"/>
    <property type="project" value="InterPro"/>
</dbReference>
<dbReference type="OrthoDB" id="5497105at2"/>
<dbReference type="AlphaFoldDB" id="A0A6N7PNA0"/>
<sequence length="509" mass="56131">MACRPPCYPYPQHCTMLSIPAIVRDARQAAKLSEHAMARLLGLSTDGLRRIENGKDEASPALLDRYAQTFGLSLKRFLAGEARHAPMGLLLRSIQTPSSLDELASAEAHRVLGEFVRTARDIADLRDLLHEPRDSSLLNGLKARPIDASPPPHGAERLARSLRAHLGLGLDPIPSMIDLLERRLGVDILWVSPDELDRDIDGASARGPAPAILVNLVGGAELFWRTRMTLAHELCHLVFDRNVLSESRPRGFVLFSPRPPAGDEEGARRRSYRRFHLFDDFESIERRASAFAAYFLAPPEGVRQLVGRTDATSEEAIVAVSHHYGVGRETAINVLKNVYRLPPDARRVMLTRKYLPPTPSEHPDVHRGAIGLRAGALQDLALRALARGAIDPVTARDYLGLGLTDELPPHAELDDAQRAPLRSPEDKARSRVDGYLQETPGYECLHAAVVLREPYGFQVMVVEACDQGSVRPAGFVRVTRGFEIIDSVLDRPAPSSRRGARKRARATSS</sequence>
<dbReference type="Proteomes" id="UP000440224">
    <property type="component" value="Unassembled WGS sequence"/>
</dbReference>
<evidence type="ECO:0000313" key="4">
    <source>
        <dbReference type="Proteomes" id="UP000440224"/>
    </source>
</evidence>
<proteinExistence type="predicted"/>
<dbReference type="InterPro" id="IPR052345">
    <property type="entry name" value="Rad_response_metalloprotease"/>
</dbReference>
<reference evidence="3 4" key="1">
    <citation type="submission" date="2019-10" db="EMBL/GenBank/DDBJ databases">
        <title>A soil myxobacterium in the family Polyangiaceae.</title>
        <authorList>
            <person name="Li Y."/>
            <person name="Wang J."/>
        </authorList>
    </citation>
    <scope>NUCLEOTIDE SEQUENCE [LARGE SCALE GENOMIC DNA]</scope>
    <source>
        <strain evidence="3 4">DSM 14734</strain>
    </source>
</reference>
<dbReference type="Pfam" id="PF01381">
    <property type="entry name" value="HTH_3"/>
    <property type="match status" value="1"/>
</dbReference>
<evidence type="ECO:0000259" key="2">
    <source>
        <dbReference type="PROSITE" id="PS50943"/>
    </source>
</evidence>
<dbReference type="CDD" id="cd00093">
    <property type="entry name" value="HTH_XRE"/>
    <property type="match status" value="1"/>
</dbReference>
<dbReference type="PROSITE" id="PS50943">
    <property type="entry name" value="HTH_CROC1"/>
    <property type="match status" value="1"/>
</dbReference>
<evidence type="ECO:0000313" key="3">
    <source>
        <dbReference type="EMBL" id="MRG93488.1"/>
    </source>
</evidence>
<dbReference type="InterPro" id="IPR010982">
    <property type="entry name" value="Lambda_DNA-bd_dom_sf"/>
</dbReference>
<dbReference type="PANTHER" id="PTHR43236:SF2">
    <property type="entry name" value="BLL0069 PROTEIN"/>
    <property type="match status" value="1"/>
</dbReference>
<feature type="region of interest" description="Disordered" evidence="1">
    <location>
        <begin position="410"/>
        <end position="431"/>
    </location>
</feature>
<evidence type="ECO:0000256" key="1">
    <source>
        <dbReference type="SAM" id="MobiDB-lite"/>
    </source>
</evidence>